<gene>
    <name evidence="2" type="ORF">GGR17_000088</name>
</gene>
<dbReference type="Pfam" id="PF05368">
    <property type="entry name" value="NmrA"/>
    <property type="match status" value="1"/>
</dbReference>
<dbReference type="Proteomes" id="UP000585681">
    <property type="component" value="Unassembled WGS sequence"/>
</dbReference>
<accession>A0A840CDI5</accession>
<organism evidence="2 3">
    <name type="scientific">Actibacterium naphthalenivorans</name>
    <dbReference type="NCBI Taxonomy" id="1614693"/>
    <lineage>
        <taxon>Bacteria</taxon>
        <taxon>Pseudomonadati</taxon>
        <taxon>Pseudomonadota</taxon>
        <taxon>Alphaproteobacteria</taxon>
        <taxon>Rhodobacterales</taxon>
        <taxon>Roseobacteraceae</taxon>
        <taxon>Actibacterium</taxon>
    </lineage>
</organism>
<sequence>MHIILGGTGRVGSAVARALLARDESVTIVTRNADHAADLKAAGAKVAVVDIRDVDHLREVFRAGTRAFLLNPPADPTGDTDAEERANVAAIVAALEGSGLEKLVAASTYGARPGERCGDLTVLYEFEQKLRAQPIPVAINRGAYYMSNWAGMLGSVRESGSLPSFFPADLVLPMVAPDDLGKAAAERLLAPVSDIGLKFIEGPERYTPKDVADAVSDAFGMRVEVAVIPREAWAATFLQFGFSQEAAASYACMTAAVIDGQTPGPDDPERGAITLREYIRALIK</sequence>
<dbReference type="InterPro" id="IPR008030">
    <property type="entry name" value="NmrA-like"/>
</dbReference>
<evidence type="ECO:0000259" key="1">
    <source>
        <dbReference type="Pfam" id="PF05368"/>
    </source>
</evidence>
<protein>
    <submittedName>
        <fullName evidence="2">Uncharacterized protein YbjT (DUF2867 family)</fullName>
    </submittedName>
</protein>
<evidence type="ECO:0000313" key="2">
    <source>
        <dbReference type="EMBL" id="MBB4020297.1"/>
    </source>
</evidence>
<keyword evidence="3" id="KW-1185">Reference proteome</keyword>
<name>A0A840CDI5_9RHOB</name>
<dbReference type="RefSeq" id="WP_054538541.1">
    <property type="nucleotide sequence ID" value="NZ_JACIEQ010000001.1"/>
</dbReference>
<reference evidence="2" key="1">
    <citation type="submission" date="2020-08" db="EMBL/GenBank/DDBJ databases">
        <title>Genomic Encyclopedia of Type Strains, Phase IV (KMG-IV): sequencing the most valuable type-strain genomes for metagenomic binning, comparative biology and taxonomic classification.</title>
        <authorList>
            <person name="Goeker M."/>
        </authorList>
    </citation>
    <scope>NUCLEOTIDE SEQUENCE [LARGE SCALE GENOMIC DNA]</scope>
    <source>
        <strain evidence="2">DSM 105040</strain>
    </source>
</reference>
<evidence type="ECO:0000313" key="3">
    <source>
        <dbReference type="Proteomes" id="UP000585681"/>
    </source>
</evidence>
<dbReference type="SUPFAM" id="SSF51735">
    <property type="entry name" value="NAD(P)-binding Rossmann-fold domains"/>
    <property type="match status" value="1"/>
</dbReference>
<dbReference type="EMBL" id="JACIEQ010000001">
    <property type="protein sequence ID" value="MBB4020297.1"/>
    <property type="molecule type" value="Genomic_DNA"/>
</dbReference>
<dbReference type="Gene3D" id="3.90.25.10">
    <property type="entry name" value="UDP-galactose 4-epimerase, domain 1"/>
    <property type="match status" value="1"/>
</dbReference>
<proteinExistence type="predicted"/>
<dbReference type="InterPro" id="IPR036291">
    <property type="entry name" value="NAD(P)-bd_dom_sf"/>
</dbReference>
<dbReference type="PANTHER" id="PTHR43162">
    <property type="match status" value="1"/>
</dbReference>
<dbReference type="PANTHER" id="PTHR43162:SF1">
    <property type="entry name" value="PRESTALK A DIFFERENTIATION PROTEIN A"/>
    <property type="match status" value="1"/>
</dbReference>
<dbReference type="InterPro" id="IPR051604">
    <property type="entry name" value="Ergot_Alk_Oxidoreductase"/>
</dbReference>
<dbReference type="AlphaFoldDB" id="A0A840CDI5"/>
<feature type="domain" description="NmrA-like" evidence="1">
    <location>
        <begin position="4"/>
        <end position="241"/>
    </location>
</feature>
<comment type="caution">
    <text evidence="2">The sequence shown here is derived from an EMBL/GenBank/DDBJ whole genome shotgun (WGS) entry which is preliminary data.</text>
</comment>
<dbReference type="Gene3D" id="3.40.50.720">
    <property type="entry name" value="NAD(P)-binding Rossmann-like Domain"/>
    <property type="match status" value="1"/>
</dbReference>